<dbReference type="SMART" id="SM00603">
    <property type="entry name" value="LCCL"/>
    <property type="match status" value="3"/>
</dbReference>
<dbReference type="PANTHER" id="PTHR31331">
    <property type="entry name" value="LCCL DOMAIN PROTEIN (AFU_ORTHOLOGUE AFUA_5G08630)"/>
    <property type="match status" value="1"/>
</dbReference>
<feature type="domain" description="LCCL" evidence="2">
    <location>
        <begin position="48"/>
        <end position="109"/>
    </location>
</feature>
<dbReference type="SUPFAM" id="SSF69848">
    <property type="entry name" value="LCCL domain"/>
    <property type="match status" value="3"/>
</dbReference>
<dbReference type="InterPro" id="IPR004043">
    <property type="entry name" value="LCCL"/>
</dbReference>
<feature type="domain" description="LCCL" evidence="2">
    <location>
        <begin position="146"/>
        <end position="206"/>
    </location>
</feature>
<protein>
    <recommendedName>
        <fullName evidence="2">LCCL domain-containing protein</fullName>
    </recommendedName>
</protein>
<organism evidence="3 4">
    <name type="scientific">Roseomonas fluvialis</name>
    <dbReference type="NCBI Taxonomy" id="1750527"/>
    <lineage>
        <taxon>Bacteria</taxon>
        <taxon>Pseudomonadati</taxon>
        <taxon>Pseudomonadota</taxon>
        <taxon>Alphaproteobacteria</taxon>
        <taxon>Acetobacterales</taxon>
        <taxon>Roseomonadaceae</taxon>
        <taxon>Roseomonas</taxon>
    </lineage>
</organism>
<proteinExistence type="predicted"/>
<dbReference type="PROSITE" id="PS50820">
    <property type="entry name" value="LCCL"/>
    <property type="match status" value="3"/>
</dbReference>
<evidence type="ECO:0000256" key="1">
    <source>
        <dbReference type="SAM" id="SignalP"/>
    </source>
</evidence>
<evidence type="ECO:0000259" key="2">
    <source>
        <dbReference type="PROSITE" id="PS50820"/>
    </source>
</evidence>
<dbReference type="PANTHER" id="PTHR31331:SF1">
    <property type="entry name" value="CYSTEINE RICH SECRETORY PROTEIN LCCL DOMAIN CONTAINING 2"/>
    <property type="match status" value="1"/>
</dbReference>
<dbReference type="EMBL" id="AP025637">
    <property type="protein sequence ID" value="BDG71094.1"/>
    <property type="molecule type" value="Genomic_DNA"/>
</dbReference>
<dbReference type="InterPro" id="IPR051957">
    <property type="entry name" value="CRISP-LCCL_domain"/>
</dbReference>
<dbReference type="RefSeq" id="WP_244458386.1">
    <property type="nucleotide sequence ID" value="NZ_AP025637.1"/>
</dbReference>
<name>A0ABN6NXG5_9PROT</name>
<feature type="domain" description="LCCL" evidence="2">
    <location>
        <begin position="245"/>
        <end position="306"/>
    </location>
</feature>
<keyword evidence="4" id="KW-1185">Reference proteome</keyword>
<accession>A0ABN6NXG5</accession>
<dbReference type="Pfam" id="PF03815">
    <property type="entry name" value="LCCL"/>
    <property type="match status" value="3"/>
</dbReference>
<dbReference type="Gene3D" id="2.170.130.20">
    <property type="entry name" value="LCCL-like domain"/>
    <property type="match status" value="3"/>
</dbReference>
<sequence length="310" mass="30210">MLRIFQIVGALLLLAAPAAAQAPCPANFQGQSAPVTCSCATEAALSGSVWGSGTYTTDSRICRAAVHSGAIPATGGVVVVTPAPGLPAYAGSAANGITTSNYGPWSASFTVAAPAAAAAACPATFQNQAAPLTCTCTTEAALSGTVWGTGVYTADSRVCRAAIHAGAIPATGGVVAVTPAPGQQAYAGSAANGITTSNYGPWSASFTVAAAGALAADLDACPANFEGRTAPVSCACAPEAAMSGSVWGTGIYTTDSRVCRAAVHAGVIPATGGAVNIVPAPGQNAYAGSAANGITTSNYGPWGASFTFRR</sequence>
<evidence type="ECO:0000313" key="4">
    <source>
        <dbReference type="Proteomes" id="UP000831327"/>
    </source>
</evidence>
<keyword evidence="1" id="KW-0732">Signal</keyword>
<feature type="chain" id="PRO_5047398672" description="LCCL domain-containing protein" evidence="1">
    <location>
        <begin position="23"/>
        <end position="310"/>
    </location>
</feature>
<gene>
    <name evidence="3" type="ORF">Rmf_10230</name>
</gene>
<dbReference type="Proteomes" id="UP000831327">
    <property type="component" value="Chromosome"/>
</dbReference>
<dbReference type="InterPro" id="IPR036609">
    <property type="entry name" value="LCCL_sf"/>
</dbReference>
<evidence type="ECO:0000313" key="3">
    <source>
        <dbReference type="EMBL" id="BDG71094.1"/>
    </source>
</evidence>
<feature type="signal peptide" evidence="1">
    <location>
        <begin position="1"/>
        <end position="22"/>
    </location>
</feature>
<reference evidence="3 4" key="1">
    <citation type="journal article" date="2016" name="Microbes Environ.">
        <title>Phylogenetically diverse aerobic anoxygenic phototrophic bacteria isolated from epilithic biofilms in Tama river, Japan.</title>
        <authorList>
            <person name="Hirose S."/>
            <person name="Matsuura K."/>
            <person name="Haruta S."/>
        </authorList>
    </citation>
    <scope>NUCLEOTIDE SEQUENCE [LARGE SCALE GENOMIC DNA]</scope>
    <source>
        <strain evidence="3 4">S08</strain>
    </source>
</reference>